<dbReference type="Proteomes" id="UP000216133">
    <property type="component" value="Unassembled WGS sequence"/>
</dbReference>
<sequence length="68" mass="7465">SFGGLDAVGGYNMRVVRSENPDGPYYDAEGNDMINVKADPSKPLFDDKSIEPYGVKVMGNHLFDRKIG</sequence>
<proteinExistence type="predicted"/>
<organism evidence="1 2">
    <name type="scientific">Shouchella clausii</name>
    <name type="common">Alkalihalobacillus clausii</name>
    <dbReference type="NCBI Taxonomy" id="79880"/>
    <lineage>
        <taxon>Bacteria</taxon>
        <taxon>Bacillati</taxon>
        <taxon>Bacillota</taxon>
        <taxon>Bacilli</taxon>
        <taxon>Bacillales</taxon>
        <taxon>Bacillaceae</taxon>
        <taxon>Shouchella</taxon>
    </lineage>
</organism>
<gene>
    <name evidence="1" type="ORF">CHH61_26780</name>
</gene>
<dbReference type="EMBL" id="NPBS01001074">
    <property type="protein sequence ID" value="PAF11538.1"/>
    <property type="molecule type" value="Genomic_DNA"/>
</dbReference>
<name>A0A268QU06_SHOCL</name>
<feature type="non-terminal residue" evidence="1">
    <location>
        <position position="1"/>
    </location>
</feature>
<comment type="caution">
    <text evidence="1">The sequence shown here is derived from an EMBL/GenBank/DDBJ whole genome shotgun (WGS) entry which is preliminary data.</text>
</comment>
<dbReference type="Gene3D" id="2.115.10.20">
    <property type="entry name" value="Glycosyl hydrolase domain, family 43"/>
    <property type="match status" value="1"/>
</dbReference>
<dbReference type="InterPro" id="IPR023296">
    <property type="entry name" value="Glyco_hydro_beta-prop_sf"/>
</dbReference>
<evidence type="ECO:0000313" key="1">
    <source>
        <dbReference type="EMBL" id="PAF11538.1"/>
    </source>
</evidence>
<evidence type="ECO:0000313" key="2">
    <source>
        <dbReference type="Proteomes" id="UP000216133"/>
    </source>
</evidence>
<protein>
    <submittedName>
        <fullName evidence="1">Uncharacterized protein</fullName>
    </submittedName>
</protein>
<reference evidence="1 2" key="1">
    <citation type="submission" date="2017-07" db="EMBL/GenBank/DDBJ databases">
        <title>Isolation and whole genome analysis of endospore-forming bacteria from heroin.</title>
        <authorList>
            <person name="Kalinowski J."/>
            <person name="Ahrens B."/>
            <person name="Al-Dilaimi A."/>
            <person name="Winkler A."/>
            <person name="Wibberg D."/>
            <person name="Schleenbecker U."/>
            <person name="Ruckert C."/>
            <person name="Wolfel R."/>
            <person name="Grass G."/>
        </authorList>
    </citation>
    <scope>NUCLEOTIDE SEQUENCE [LARGE SCALE GENOMIC DNA]</scope>
    <source>
        <strain evidence="1 2">7523-2</strain>
    </source>
</reference>
<accession>A0A268QU06</accession>
<dbReference type="AlphaFoldDB" id="A0A268QU06"/>
<feature type="non-terminal residue" evidence="1">
    <location>
        <position position="68"/>
    </location>
</feature>